<gene>
    <name evidence="1" type="ORF">DPEC_G00330600</name>
</gene>
<accession>A0ACC2F959</accession>
<evidence type="ECO:0000313" key="1">
    <source>
        <dbReference type="EMBL" id="KAJ7987830.1"/>
    </source>
</evidence>
<name>A0ACC2F959_DALPE</name>
<proteinExistence type="predicted"/>
<protein>
    <submittedName>
        <fullName evidence="1">Uncharacterized protein</fullName>
    </submittedName>
</protein>
<organism evidence="1 2">
    <name type="scientific">Dallia pectoralis</name>
    <name type="common">Alaska blackfish</name>
    <dbReference type="NCBI Taxonomy" id="75939"/>
    <lineage>
        <taxon>Eukaryota</taxon>
        <taxon>Metazoa</taxon>
        <taxon>Chordata</taxon>
        <taxon>Craniata</taxon>
        <taxon>Vertebrata</taxon>
        <taxon>Euteleostomi</taxon>
        <taxon>Actinopterygii</taxon>
        <taxon>Neopterygii</taxon>
        <taxon>Teleostei</taxon>
        <taxon>Protacanthopterygii</taxon>
        <taxon>Esociformes</taxon>
        <taxon>Umbridae</taxon>
        <taxon>Dallia</taxon>
    </lineage>
</organism>
<dbReference type="EMBL" id="CM055759">
    <property type="protein sequence ID" value="KAJ7987830.1"/>
    <property type="molecule type" value="Genomic_DNA"/>
</dbReference>
<dbReference type="Proteomes" id="UP001157502">
    <property type="component" value="Chromosome 32"/>
</dbReference>
<sequence length="2928" mass="320500">MTEMTDTERLALAWCLWLAVSFAAGVDDSPCPRGAQVHLASLKCYWLSTTAMSLLKAKVTCSHVTGGDLATIRNTETQMFIHKSFPLNFPEWVWVRNGWGQGPEGGEGLGTESPPGWDRESVGRCTLLALGSPGEMRNTVCDGQYLFLCEKQLTVSLPSLDSYLTGVPMMSGVYARSELQILPTVPGTDQQRVEMLLFPGLWFCNAGHVVSVELVSQPRDVSTQVRVQILRPYCSPHHHLVPPGCSSLLNPFSCCSTTPLCNTTGGCSLGQYWCPLLEACVPVTSPCSPYNQSPSADKPNYLLPPRYPDIPPFYHLVADMPMRVPPNSEPAHVTVTLSERKINVYPDDILAVQHTGYPGTFLHCRDNISSVSSPWRQSVVSMQGAESGGWLERGLPSPLDGGQWVDGVVCDIQVLYVDTLQEHGFIPSTDQSDHTHFPAPSQSHISGLHIIHPLPDEERQIHLLVDTPMVVVVKILSGQGATSSWLAPVLQTGVPFLPFCPGELPDSWPGCEKISPDTWFSHVSVVLPSVGVHTLNVSAVNGVSEQSTRVQVCVHEPVTGLSVEPHGHLRMLVEVPQVFTAKVTTGSTVKYMWVIDDPEKYSYEGDTYTVVFKKPAEYKLKVTVTNPVSSQTLDVIVTADTMTPLANPQFISFNEVIAVDTTHLYTLRVKADVSLGITFSWSFGDAGTQVNHTFPAPSESRDRPVEPGVKQVYVEDSVSHAYLHPNDYTLTVHVHNRYDSIKHAVSVKVRHLLTHLFISTSPPVPGVNQTILLEAFSRPSPYGILYTWDFGDSSAQVQGFRGQVAHVVRNAGVYNMTVCTNNTLTALTAWVAVEVVEKVSGLQLSCSRPSELKSVTEIKGKVATGTSLHWDWDLGDGSEHRHIIHSSVSHVYKSPGNYTVRVTVSNAISQASQSIPVEIYRLAISGILPSECSETEKEFELQALVNGNISLLTFQWRFGDGSPLSTQKGNSSVTHTYSNPGVYNISVTVVSTVASFLYDANACIESLITELSLSPSHDAVAVGEEVCFDAVIDPKTQPTGYQYVWFNHTTNSSPIRGQTHQCFVYKEDGIYEVVVMASNKVSQRMAKVTTSIQKPVSKPSIVSTSQNNTLPVSENTFFWIKSCTGTDVSVLWEFGDKSPGAKSSPSANVSHVFTHAGRFTVRATASNAVSQESATLKVNVRLVVSDLTLKIYQTFAEVGEETVITAVGDVSDDVNYYWSVDGAAADTPATSQFTYMFPKAGTNVSFSLAIDEVDTSYALDEGNVTISTVPVGSHCVKAKAWNQAPVTEVTIVCESTQIFCDSSVTFVVIADGGSDLRFRWDFGDTNKQVVITEYGTVDHMYSTPGKYIVQVIAFNNVSQVSTQQLIEARELQCCLPEVGIVQSQSTIFKCIPGYFEARVDLKGCTAYKTMYLWEVFGGSSSHQINLTSLVDVSTPLLSLPKQALEVGQYTLRFTVLLQGSPLRQHRTSRLSVVHSSLVPIIGGGSHRLVPVDSDLVLDGSESHDPDVDLNEDRELKFHWDLTTENSTERLSQDQNHFVGYTSRRLMVPSGKLQLGRVYLFNLTVYKEGRRPVSTTQSVAVSPVEVLLVSVECVSCSTLSSFQVSNSRPTVLSGRCDQCGNHVHYNWSAKDQNGMILDLNEIITSTRGLSPNLVVRPGVLQAGHYYTFTLNVSHTTGGRWGCASLTLTSNPPPQGGVCTLTPGPGESIRPLETVVRYNCSGWRDEDSEASQLIYTLQVALSCPDWGRGCVLFTLYRGTQCTFGSLVPVEEAGPEKDLSVIHVILQLEDSLGSKVIALNRTLTVLRPGDGDGITEWLRKKSQTAFWGLLQRGNPQELIPFSIVLSSHLNQVDQTLSDQDLRNRREIRRNMTQALASLPVLSLQDAAQISSALAQLTAVPSEVVCEGCQENVLESVGRMIKVVEKQIGPQDDTTINTGRNILYVIGSSLAAVSDVNLLSSAPHTHTRAFEMAASALEHAGSLMRSLMRSRTQSEESLSLSAPRISAVGYHGYPTKLLCDAEPPVDSQSNQANESHQPHHRCQFLIPSTFREQLQRQVQGSEVVQILFGLDGDFEFLSTANPPICTSLAAMEFTTPQGKPIPIADLGTDTSIMVTLPNRYTEGRVRAVEQGSGDRREDGFRFRSLDKDQGRAPVVNFTLPVNGWLNFTVNAVENMHPDAGLYISLNFSLLSETSQVGSGHVRITMTSQPGPSTSHETLIRDLTLSLSTRSAMESTIFLTPLSLCQYFNLSERRWSSQGLRPLEGSTLHSAHCLTQHLTIFGASLFVHPDALVLLPPTNGPMCNVIVVVVCAVLVLIHILLGLVAHKLDHLECQRLRHIPMCGRPGQYSYKILVKTGWRRGAGTTAHVGISLFGVNKSGSRHMQQEGAFQRNGLDLFHIETDGNLGEVWKIRLWHDNTGLDPSWYVKHVVVWDPVTDHLFYFLVEDWLSVESDRKEGGGAVEKEVLASCPEELFQFPRIFTSQLVFGILERHLWLSLWECPAHSRFTRGQRVTVCALLLHLFLAIGALWYGAVGTQGQSGPVSARLLVTSETVVVGMAVAVLVFPLQCLICFLFRKTRSQVAVDNSVPPSPMCQSVEMDVYLGQSHFSSSSFLSLPGGPETSGLDRDTPSSLMGSKVFDADFWNATNLGVEKDEKCKQSIDADAAVMNILSTPDSGLYSPRTPSLSHSQGSSWSSWSELSVDKQLYGTETQKPSGSPTSLYGSRRSSSLSVYSIASTFIPSPSPDSFDSPTRIGVARDQPSSLLPSWTLCVIYPLVALVLAACLAVVGLYATYFSNTVVLMWLISAMSAFLTSALILEPVKVCVQAMFYAVVFRPVDPEVSDRLGQETVVTSDGCKQAGKVRPPCGFGLLQAKEEARKVKALRSIMKRCVGQMWFLLVVLMVNYQDSVQETQGRLLCTAVKRSLTSDLNSISG</sequence>
<evidence type="ECO:0000313" key="2">
    <source>
        <dbReference type="Proteomes" id="UP001157502"/>
    </source>
</evidence>
<reference evidence="1" key="1">
    <citation type="submission" date="2021-05" db="EMBL/GenBank/DDBJ databases">
        <authorList>
            <person name="Pan Q."/>
            <person name="Jouanno E."/>
            <person name="Zahm M."/>
            <person name="Klopp C."/>
            <person name="Cabau C."/>
            <person name="Louis A."/>
            <person name="Berthelot C."/>
            <person name="Parey E."/>
            <person name="Roest Crollius H."/>
            <person name="Montfort J."/>
            <person name="Robinson-Rechavi M."/>
            <person name="Bouchez O."/>
            <person name="Lampietro C."/>
            <person name="Lopez Roques C."/>
            <person name="Donnadieu C."/>
            <person name="Postlethwait J."/>
            <person name="Bobe J."/>
            <person name="Dillon D."/>
            <person name="Chandos A."/>
            <person name="von Hippel F."/>
            <person name="Guiguen Y."/>
        </authorList>
    </citation>
    <scope>NUCLEOTIDE SEQUENCE</scope>
    <source>
        <strain evidence="1">YG-Jan2019</strain>
    </source>
</reference>
<comment type="caution">
    <text evidence="1">The sequence shown here is derived from an EMBL/GenBank/DDBJ whole genome shotgun (WGS) entry which is preliminary data.</text>
</comment>
<keyword evidence="2" id="KW-1185">Reference proteome</keyword>